<evidence type="ECO:0000256" key="2">
    <source>
        <dbReference type="ARBA" id="ARBA00007452"/>
    </source>
</evidence>
<gene>
    <name evidence="8 10" type="primary">recO</name>
    <name evidence="10" type="ORF">PIG85_04520</name>
</gene>
<keyword evidence="4 8" id="KW-0227">DNA damage</keyword>
<dbReference type="Gene3D" id="2.40.50.140">
    <property type="entry name" value="Nucleic acid-binding proteins"/>
    <property type="match status" value="1"/>
</dbReference>
<comment type="similarity">
    <text evidence="2 8">Belongs to the RecO family.</text>
</comment>
<dbReference type="GO" id="GO:0043590">
    <property type="term" value="C:bacterial nucleoid"/>
    <property type="evidence" value="ECO:0007669"/>
    <property type="project" value="TreeGrafter"/>
</dbReference>
<evidence type="ECO:0000256" key="3">
    <source>
        <dbReference type="ARBA" id="ARBA00021310"/>
    </source>
</evidence>
<dbReference type="RefSeq" id="WP_004806235.1">
    <property type="nucleotide sequence ID" value="NZ_CP116394.1"/>
</dbReference>
<dbReference type="PANTHER" id="PTHR33991:SF1">
    <property type="entry name" value="DNA REPAIR PROTEIN RECO"/>
    <property type="match status" value="1"/>
</dbReference>
<dbReference type="Gene3D" id="6.20.220.20">
    <property type="entry name" value="Recombination protein O, zinc-binding domain"/>
    <property type="match status" value="1"/>
</dbReference>
<dbReference type="EMBL" id="CP116394">
    <property type="protein sequence ID" value="WCE46916.1"/>
    <property type="molecule type" value="Genomic_DNA"/>
</dbReference>
<dbReference type="Pfam" id="PF02565">
    <property type="entry name" value="RecO_C"/>
    <property type="match status" value="1"/>
</dbReference>
<feature type="domain" description="DNA replication/recombination mediator RecO N-terminal" evidence="9">
    <location>
        <begin position="4"/>
        <end position="79"/>
    </location>
</feature>
<dbReference type="Proteomes" id="UP001211044">
    <property type="component" value="Chromosome"/>
</dbReference>
<dbReference type="SUPFAM" id="SSF57863">
    <property type="entry name" value="ArfGap/RecO-like zinc finger"/>
    <property type="match status" value="1"/>
</dbReference>
<name>A0AB38XRH9_9ACTO</name>
<reference evidence="10" key="1">
    <citation type="submission" date="2023-01" db="EMBL/GenBank/DDBJ databases">
        <title>Comparative Genomic Analysis of the Clinically-Derived Winkia Strain NY0527 Provides Evidence into the Taxonomic Reassignment of Winkia neuii and Characterizes Their Virulence Traits.</title>
        <authorList>
            <person name="Cai X."/>
            <person name="Peng Y."/>
            <person name="Li M."/>
            <person name="Qiu Y."/>
            <person name="Wang Y."/>
            <person name="Xu L."/>
            <person name="Hou Q."/>
        </authorList>
    </citation>
    <scope>NUCLEOTIDE SEQUENCE</scope>
    <source>
        <strain evidence="10">NY0527</strain>
    </source>
</reference>
<dbReference type="GO" id="GO:0006302">
    <property type="term" value="P:double-strand break repair"/>
    <property type="evidence" value="ECO:0007669"/>
    <property type="project" value="TreeGrafter"/>
</dbReference>
<dbReference type="SUPFAM" id="SSF50249">
    <property type="entry name" value="Nucleic acid-binding proteins"/>
    <property type="match status" value="1"/>
</dbReference>
<evidence type="ECO:0000256" key="8">
    <source>
        <dbReference type="HAMAP-Rule" id="MF_00201"/>
    </source>
</evidence>
<dbReference type="HAMAP" id="MF_00201">
    <property type="entry name" value="RecO"/>
    <property type="match status" value="1"/>
</dbReference>
<accession>A0AB38XRH9</accession>
<dbReference type="InterPro" id="IPR037278">
    <property type="entry name" value="ARFGAP/RecO"/>
</dbReference>
<evidence type="ECO:0000259" key="9">
    <source>
        <dbReference type="Pfam" id="PF11967"/>
    </source>
</evidence>
<dbReference type="InterPro" id="IPR022572">
    <property type="entry name" value="DNA_rep/recomb_RecO_N"/>
</dbReference>
<evidence type="ECO:0000313" key="10">
    <source>
        <dbReference type="EMBL" id="WCE46916.1"/>
    </source>
</evidence>
<dbReference type="Gene3D" id="1.20.1440.120">
    <property type="entry name" value="Recombination protein O, C-terminal domain"/>
    <property type="match status" value="1"/>
</dbReference>
<dbReference type="InterPro" id="IPR042242">
    <property type="entry name" value="RecO_C"/>
</dbReference>
<dbReference type="AlphaFoldDB" id="A0AB38XRH9"/>
<dbReference type="NCBIfam" id="TIGR00613">
    <property type="entry name" value="reco"/>
    <property type="match status" value="1"/>
</dbReference>
<comment type="function">
    <text evidence="1 8">Involved in DNA repair and RecF pathway recombination.</text>
</comment>
<evidence type="ECO:0000313" key="11">
    <source>
        <dbReference type="Proteomes" id="UP001211044"/>
    </source>
</evidence>
<dbReference type="PANTHER" id="PTHR33991">
    <property type="entry name" value="DNA REPAIR PROTEIN RECO"/>
    <property type="match status" value="1"/>
</dbReference>
<dbReference type="InterPro" id="IPR012340">
    <property type="entry name" value="NA-bd_OB-fold"/>
</dbReference>
<dbReference type="KEGG" id="wne:PIG85_04520"/>
<dbReference type="GO" id="GO:0006310">
    <property type="term" value="P:DNA recombination"/>
    <property type="evidence" value="ECO:0007669"/>
    <property type="project" value="UniProtKB-UniRule"/>
</dbReference>
<organism evidence="10 11">
    <name type="scientific">Winkia neuii subsp. anitrata</name>
    <dbReference type="NCBI Taxonomy" id="29318"/>
    <lineage>
        <taxon>Bacteria</taxon>
        <taxon>Bacillati</taxon>
        <taxon>Actinomycetota</taxon>
        <taxon>Actinomycetes</taxon>
        <taxon>Actinomycetales</taxon>
        <taxon>Actinomycetaceae</taxon>
        <taxon>Winkia</taxon>
    </lineage>
</organism>
<proteinExistence type="inferred from homology"/>
<dbReference type="Pfam" id="PF11967">
    <property type="entry name" value="RecO_N"/>
    <property type="match status" value="1"/>
</dbReference>
<evidence type="ECO:0000256" key="1">
    <source>
        <dbReference type="ARBA" id="ARBA00003065"/>
    </source>
</evidence>
<evidence type="ECO:0000256" key="4">
    <source>
        <dbReference type="ARBA" id="ARBA00022763"/>
    </source>
</evidence>
<sequence>MVRTYRDYAIVLRTHKLGEADRIITVLSRNYGQIRAVGKGVRRTKSKLGARLEPFSVIDFQAYRGRNLDTFTQVEPIAEYGRQIAADYELYTAATVMVEAAEKLTVEGASSPAHFNLLRGALHALAHRRLPRELVMNSYLLRGLALSGWAPSCWDCAICGAPGPGEAFSTTAGGVVCGNCRPPASVSLEPEEVALAAALLTGNWQEALKSQSPARSKIGGLVAAYAQWHLERRLKSLAVLERGI</sequence>
<evidence type="ECO:0000256" key="6">
    <source>
        <dbReference type="ARBA" id="ARBA00023204"/>
    </source>
</evidence>
<evidence type="ECO:0000256" key="5">
    <source>
        <dbReference type="ARBA" id="ARBA00023172"/>
    </source>
</evidence>
<evidence type="ECO:0000256" key="7">
    <source>
        <dbReference type="ARBA" id="ARBA00033409"/>
    </source>
</evidence>
<dbReference type="InterPro" id="IPR003717">
    <property type="entry name" value="RecO"/>
</dbReference>
<protein>
    <recommendedName>
        <fullName evidence="3 8">DNA repair protein RecO</fullName>
    </recommendedName>
    <alternativeName>
        <fullName evidence="7 8">Recombination protein O</fullName>
    </alternativeName>
</protein>
<keyword evidence="5 8" id="KW-0233">DNA recombination</keyword>
<keyword evidence="6 8" id="KW-0234">DNA repair</keyword>